<dbReference type="RefSeq" id="XP_018260528.1">
    <property type="nucleotide sequence ID" value="XM_018410718.1"/>
</dbReference>
<evidence type="ECO:0000256" key="1">
    <source>
        <dbReference type="SAM" id="MobiDB-lite"/>
    </source>
</evidence>
<feature type="compositionally biased region" description="Basic and acidic residues" evidence="1">
    <location>
        <begin position="274"/>
        <end position="284"/>
    </location>
</feature>
<gene>
    <name evidence="2" type="ORF">I303_07450</name>
    <name evidence="3" type="ORF">I303_108224</name>
</gene>
<feature type="compositionally biased region" description="Polar residues" evidence="1">
    <location>
        <begin position="1"/>
        <end position="12"/>
    </location>
</feature>
<reference evidence="3" key="3">
    <citation type="submission" date="2024-02" db="EMBL/GenBank/DDBJ databases">
        <title>Comparative genomics of Cryptococcus and Kwoniella reveals pathogenesis evolution and contrasting modes of karyotype evolution via chromosome fusion or intercentromeric recombination.</title>
        <authorList>
            <person name="Coelho M.A."/>
            <person name="David-Palma M."/>
            <person name="Shea T."/>
            <person name="Bowers K."/>
            <person name="McGinley-Smith S."/>
            <person name="Mohammad A.W."/>
            <person name="Gnirke A."/>
            <person name="Yurkov A.M."/>
            <person name="Nowrousian M."/>
            <person name="Sun S."/>
            <person name="Cuomo C.A."/>
            <person name="Heitman J."/>
        </authorList>
    </citation>
    <scope>NUCLEOTIDE SEQUENCE</scope>
    <source>
        <strain evidence="3">CBS 10117</strain>
    </source>
</reference>
<reference evidence="2" key="1">
    <citation type="submission" date="2013-07" db="EMBL/GenBank/DDBJ databases">
        <title>The Genome Sequence of Cryptococcus dejecticola CBS10117.</title>
        <authorList>
            <consortium name="The Broad Institute Genome Sequencing Platform"/>
            <person name="Cuomo C."/>
            <person name="Litvintseva A."/>
            <person name="Chen Y."/>
            <person name="Heitman J."/>
            <person name="Sun S."/>
            <person name="Springer D."/>
            <person name="Dromer F."/>
            <person name="Young S.K."/>
            <person name="Zeng Q."/>
            <person name="Gargeya S."/>
            <person name="Fitzgerald M."/>
            <person name="Abouelleil A."/>
            <person name="Alvarado L."/>
            <person name="Berlin A.M."/>
            <person name="Chapman S.B."/>
            <person name="Dewar J."/>
            <person name="Goldberg J."/>
            <person name="Griggs A."/>
            <person name="Gujja S."/>
            <person name="Hansen M."/>
            <person name="Howarth C."/>
            <person name="Imamovic A."/>
            <person name="Larimer J."/>
            <person name="McCowan C."/>
            <person name="Murphy C."/>
            <person name="Pearson M."/>
            <person name="Priest M."/>
            <person name="Roberts A."/>
            <person name="Saif S."/>
            <person name="Shea T."/>
            <person name="Sykes S."/>
            <person name="Wortman J."/>
            <person name="Nusbaum C."/>
            <person name="Birren B."/>
        </authorList>
    </citation>
    <scope>NUCLEOTIDE SEQUENCE [LARGE SCALE GENOMIC DNA]</scope>
    <source>
        <strain evidence="2">CBS 10117</strain>
    </source>
</reference>
<name>A0A1A5ZXZ8_9TREE</name>
<feature type="region of interest" description="Disordered" evidence="1">
    <location>
        <begin position="360"/>
        <end position="386"/>
    </location>
</feature>
<accession>A0A1A5ZXZ8</accession>
<organism evidence="2">
    <name type="scientific">Kwoniella dejecticola CBS 10117</name>
    <dbReference type="NCBI Taxonomy" id="1296121"/>
    <lineage>
        <taxon>Eukaryota</taxon>
        <taxon>Fungi</taxon>
        <taxon>Dikarya</taxon>
        <taxon>Basidiomycota</taxon>
        <taxon>Agaricomycotina</taxon>
        <taxon>Tremellomycetes</taxon>
        <taxon>Tremellales</taxon>
        <taxon>Cryptococcaceae</taxon>
        <taxon>Kwoniella</taxon>
    </lineage>
</organism>
<dbReference type="Proteomes" id="UP000078595">
    <property type="component" value="Chromosome 11"/>
</dbReference>
<reference evidence="3" key="2">
    <citation type="submission" date="2013-07" db="EMBL/GenBank/DDBJ databases">
        <authorList>
            <consortium name="The Broad Institute Genome Sequencing Platform"/>
            <person name="Cuomo C."/>
            <person name="Litvintseva A."/>
            <person name="Chen Y."/>
            <person name="Heitman J."/>
            <person name="Sun S."/>
            <person name="Springer D."/>
            <person name="Dromer F."/>
            <person name="Young S.K."/>
            <person name="Zeng Q."/>
            <person name="Gargeya S."/>
            <person name="Fitzgerald M."/>
            <person name="Abouelleil A."/>
            <person name="Alvarado L."/>
            <person name="Berlin A.M."/>
            <person name="Chapman S.B."/>
            <person name="Dewar J."/>
            <person name="Goldberg J."/>
            <person name="Griggs A."/>
            <person name="Gujja S."/>
            <person name="Hansen M."/>
            <person name="Howarth C."/>
            <person name="Imamovic A."/>
            <person name="Larimer J."/>
            <person name="McCowan C."/>
            <person name="Murphy C."/>
            <person name="Pearson M."/>
            <person name="Priest M."/>
            <person name="Roberts A."/>
            <person name="Saif S."/>
            <person name="Shea T."/>
            <person name="Sykes S."/>
            <person name="Wortman J."/>
            <person name="Nusbaum C."/>
            <person name="Birren B."/>
        </authorList>
    </citation>
    <scope>NUCLEOTIDE SEQUENCE</scope>
    <source>
        <strain evidence="3">CBS 10117</strain>
    </source>
</reference>
<feature type="region of interest" description="Disordered" evidence="1">
    <location>
        <begin position="1"/>
        <end position="52"/>
    </location>
</feature>
<protein>
    <submittedName>
        <fullName evidence="2">Uncharacterized protein</fullName>
    </submittedName>
</protein>
<dbReference type="EMBL" id="CP144540">
    <property type="protein sequence ID" value="WWC65604.1"/>
    <property type="molecule type" value="Genomic_DNA"/>
</dbReference>
<dbReference type="VEuPathDB" id="FungiDB:I303_07450"/>
<evidence type="ECO:0000313" key="2">
    <source>
        <dbReference type="EMBL" id="OBR82686.1"/>
    </source>
</evidence>
<feature type="region of interest" description="Disordered" evidence="1">
    <location>
        <begin position="68"/>
        <end position="144"/>
    </location>
</feature>
<feature type="compositionally biased region" description="Low complexity" evidence="1">
    <location>
        <begin position="76"/>
        <end position="92"/>
    </location>
</feature>
<evidence type="ECO:0000313" key="3">
    <source>
        <dbReference type="EMBL" id="WWC65604.1"/>
    </source>
</evidence>
<keyword evidence="4" id="KW-1185">Reference proteome</keyword>
<dbReference type="KEGG" id="kdj:28971149"/>
<dbReference type="AlphaFoldDB" id="A0A1A5ZXZ8"/>
<feature type="region of interest" description="Disordered" evidence="1">
    <location>
        <begin position="257"/>
        <end position="289"/>
    </location>
</feature>
<dbReference type="EMBL" id="KI894035">
    <property type="protein sequence ID" value="OBR82686.1"/>
    <property type="molecule type" value="Genomic_DNA"/>
</dbReference>
<proteinExistence type="predicted"/>
<evidence type="ECO:0000313" key="4">
    <source>
        <dbReference type="Proteomes" id="UP000078595"/>
    </source>
</evidence>
<sequence>MSSKLEQKYASTDDNESDSPGHPHPHPGAHPPPAYEATSSGFPPDHTDYRWVTPPAYSASRVRGSTAIGDGLVTQSSPFSSGSGSGSAPAPALGVGADDGKPESTCGSRELSWWDKMLERRKAKAKTKSTARSKSKEPDTSNHRARLKGTIGNFQNTIQSIQRSIEQAHIAEKERHLAEIAIAPISSWELSTQLSFREMSHLMQRDAVDRFSKVVAPHVQRQISGKVQSWTKAVRMNGLEVGPELLDNAFVDPRISRDVGGGGSSTAKEEGEEACGKSGDKIDTDTDTDCSDSSSKYILEVGTDWSRSKSRIQDQRQAIWTELSGRRNLDLSVPCISEREKERCIQEAREWGQVDVYFVTDDDDDDDSEDEEEEENQGYNTGIFWY</sequence>
<feature type="compositionally biased region" description="Acidic residues" evidence="1">
    <location>
        <begin position="360"/>
        <end position="376"/>
    </location>
</feature>
<dbReference type="GeneID" id="28971149"/>
<feature type="compositionally biased region" description="Basic residues" evidence="1">
    <location>
        <begin position="121"/>
        <end position="133"/>
    </location>
</feature>